<evidence type="ECO:0000256" key="6">
    <source>
        <dbReference type="SAM" id="Phobius"/>
    </source>
</evidence>
<evidence type="ECO:0000313" key="9">
    <source>
        <dbReference type="Proteomes" id="UP001501410"/>
    </source>
</evidence>
<protein>
    <recommendedName>
        <fullName evidence="7">GtrA/DPMS transmembrane domain-containing protein</fullName>
    </recommendedName>
</protein>
<evidence type="ECO:0000256" key="1">
    <source>
        <dbReference type="ARBA" id="ARBA00004141"/>
    </source>
</evidence>
<comment type="similarity">
    <text evidence="2">Belongs to the GtrA family.</text>
</comment>
<keyword evidence="9" id="KW-1185">Reference proteome</keyword>
<accession>A0ABP8ML45</accession>
<evidence type="ECO:0000256" key="5">
    <source>
        <dbReference type="ARBA" id="ARBA00023136"/>
    </source>
</evidence>
<evidence type="ECO:0000256" key="4">
    <source>
        <dbReference type="ARBA" id="ARBA00022989"/>
    </source>
</evidence>
<reference evidence="9" key="1">
    <citation type="journal article" date="2019" name="Int. J. Syst. Evol. Microbiol.">
        <title>The Global Catalogue of Microorganisms (GCM) 10K type strain sequencing project: providing services to taxonomists for standard genome sequencing and annotation.</title>
        <authorList>
            <consortium name="The Broad Institute Genomics Platform"/>
            <consortium name="The Broad Institute Genome Sequencing Center for Infectious Disease"/>
            <person name="Wu L."/>
            <person name="Ma J."/>
        </authorList>
    </citation>
    <scope>NUCLEOTIDE SEQUENCE [LARGE SCALE GENOMIC DNA]</scope>
    <source>
        <strain evidence="9">JCM 31921</strain>
    </source>
</reference>
<keyword evidence="4 6" id="KW-1133">Transmembrane helix</keyword>
<name>A0ABP8ML45_9BACT</name>
<feature type="transmembrane region" description="Helical" evidence="6">
    <location>
        <begin position="96"/>
        <end position="116"/>
    </location>
</feature>
<evidence type="ECO:0000259" key="7">
    <source>
        <dbReference type="Pfam" id="PF04138"/>
    </source>
</evidence>
<dbReference type="InterPro" id="IPR007267">
    <property type="entry name" value="GtrA_DPMS_TM"/>
</dbReference>
<proteinExistence type="inferred from homology"/>
<comment type="subcellular location">
    <subcellularLocation>
        <location evidence="1">Membrane</location>
        <topology evidence="1">Multi-pass membrane protein</topology>
    </subcellularLocation>
</comment>
<keyword evidence="3 6" id="KW-0812">Transmembrane</keyword>
<dbReference type="PANTHER" id="PTHR38459">
    <property type="entry name" value="PROPHAGE BACTOPRENOL-LINKED GLUCOSE TRANSLOCASE HOMOLOG"/>
    <property type="match status" value="1"/>
</dbReference>
<sequence>MTTFFRAQASSIIATLVDFTTTIVLKELFGLWYVLANITGVTCGGVTNFLINKDWVFNESKRGVHVQAGRYFLIWSGNFLLNAGGVWLLTQSSDLGYLHAKMIVSLILAFTYNFFLQKHFVFK</sequence>
<dbReference type="Proteomes" id="UP001501410">
    <property type="component" value="Unassembled WGS sequence"/>
</dbReference>
<dbReference type="PANTHER" id="PTHR38459:SF1">
    <property type="entry name" value="PROPHAGE BACTOPRENOL-LINKED GLUCOSE TRANSLOCASE HOMOLOG"/>
    <property type="match status" value="1"/>
</dbReference>
<evidence type="ECO:0000256" key="3">
    <source>
        <dbReference type="ARBA" id="ARBA00022692"/>
    </source>
</evidence>
<comment type="caution">
    <text evidence="8">The sequence shown here is derived from an EMBL/GenBank/DDBJ whole genome shotgun (WGS) entry which is preliminary data.</text>
</comment>
<organism evidence="8 9">
    <name type="scientific">Rurimicrobium arvi</name>
    <dbReference type="NCBI Taxonomy" id="2049916"/>
    <lineage>
        <taxon>Bacteria</taxon>
        <taxon>Pseudomonadati</taxon>
        <taxon>Bacteroidota</taxon>
        <taxon>Chitinophagia</taxon>
        <taxon>Chitinophagales</taxon>
        <taxon>Chitinophagaceae</taxon>
        <taxon>Rurimicrobium</taxon>
    </lineage>
</organism>
<dbReference type="Pfam" id="PF04138">
    <property type="entry name" value="GtrA_DPMS_TM"/>
    <property type="match status" value="1"/>
</dbReference>
<feature type="transmembrane region" description="Helical" evidence="6">
    <location>
        <begin position="31"/>
        <end position="51"/>
    </location>
</feature>
<evidence type="ECO:0000313" key="8">
    <source>
        <dbReference type="EMBL" id="GAA4451343.1"/>
    </source>
</evidence>
<feature type="domain" description="GtrA/DPMS transmembrane" evidence="7">
    <location>
        <begin position="12"/>
        <end position="122"/>
    </location>
</feature>
<dbReference type="RefSeq" id="WP_344823100.1">
    <property type="nucleotide sequence ID" value="NZ_BAABEZ010000004.1"/>
</dbReference>
<dbReference type="InterPro" id="IPR051401">
    <property type="entry name" value="GtrA_CellWall_Glycosyl"/>
</dbReference>
<evidence type="ECO:0000256" key="2">
    <source>
        <dbReference type="ARBA" id="ARBA00009399"/>
    </source>
</evidence>
<dbReference type="EMBL" id="BAABEZ010000004">
    <property type="protein sequence ID" value="GAA4451343.1"/>
    <property type="molecule type" value="Genomic_DNA"/>
</dbReference>
<gene>
    <name evidence="8" type="ORF">GCM10023092_08860</name>
</gene>
<keyword evidence="5 6" id="KW-0472">Membrane</keyword>
<feature type="transmembrane region" description="Helical" evidence="6">
    <location>
        <begin position="72"/>
        <end position="90"/>
    </location>
</feature>